<accession>A0A1W1E0S9</accession>
<protein>
    <submittedName>
        <fullName evidence="1">Uncharacterized protein</fullName>
    </submittedName>
</protein>
<dbReference type="EMBL" id="FPHZ01000042">
    <property type="protein sequence ID" value="SFV87582.1"/>
    <property type="molecule type" value="Genomic_DNA"/>
</dbReference>
<proteinExistence type="predicted"/>
<sequence>MAGTTKLINDGTNNTKNSKNSTVPFCHTISVVISPNGLNAPPAFAATTILTKAIEIKRTLLPPTAITTAPIIRAVVKLSAIGEIKNAKKPVSQNNCLNENPLLTNQTFNDSKTSRSRMASM</sequence>
<organism evidence="1">
    <name type="scientific">hydrothermal vent metagenome</name>
    <dbReference type="NCBI Taxonomy" id="652676"/>
    <lineage>
        <taxon>unclassified sequences</taxon>
        <taxon>metagenomes</taxon>
        <taxon>ecological metagenomes</taxon>
    </lineage>
</organism>
<reference evidence="1" key="1">
    <citation type="submission" date="2016-10" db="EMBL/GenBank/DDBJ databases">
        <authorList>
            <person name="de Groot N.N."/>
        </authorList>
    </citation>
    <scope>NUCLEOTIDE SEQUENCE</scope>
</reference>
<dbReference type="AlphaFoldDB" id="A0A1W1E0S9"/>
<name>A0A1W1E0S9_9ZZZZ</name>
<gene>
    <name evidence="1" type="ORF">MNB_SUP05-SYMBIONT-5-1196</name>
</gene>
<evidence type="ECO:0000313" key="1">
    <source>
        <dbReference type="EMBL" id="SFV87582.1"/>
    </source>
</evidence>